<reference evidence="6 7" key="1">
    <citation type="submission" date="2019-07" db="EMBL/GenBank/DDBJ databases">
        <title>Analysis of the biochemical properties, biological activity and biotechnological potential of siderophores and biosurfactants produced by Antarctic psychrotolerant bacteria.</title>
        <authorList>
            <person name="Styczynski M."/>
            <person name="Krucon T."/>
            <person name="Decewicz P."/>
            <person name="Dziewit L."/>
        </authorList>
    </citation>
    <scope>NUCLEOTIDE SEQUENCE [LARGE SCALE GENOMIC DNA]</scope>
    <source>
        <strain evidence="6 7">ANT_H27</strain>
    </source>
</reference>
<dbReference type="InterPro" id="IPR038729">
    <property type="entry name" value="Rad50/SbcC_AAA"/>
</dbReference>
<dbReference type="EMBL" id="VOBL01000001">
    <property type="protein sequence ID" value="KAA0979921.1"/>
    <property type="molecule type" value="Genomic_DNA"/>
</dbReference>
<comment type="subunit">
    <text evidence="2">Heterodimer of SbcC and SbcD.</text>
</comment>
<dbReference type="PANTHER" id="PTHR32114:SF2">
    <property type="entry name" value="ABC TRANSPORTER ABCH.3"/>
    <property type="match status" value="1"/>
</dbReference>
<dbReference type="Pfam" id="PF13476">
    <property type="entry name" value="AAA_23"/>
    <property type="match status" value="1"/>
</dbReference>
<evidence type="ECO:0000256" key="1">
    <source>
        <dbReference type="ARBA" id="ARBA00006930"/>
    </source>
</evidence>
<keyword evidence="4" id="KW-0175">Coiled coil</keyword>
<dbReference type="Gene3D" id="3.40.50.300">
    <property type="entry name" value="P-loop containing nucleotide triphosphate hydrolases"/>
    <property type="match status" value="1"/>
</dbReference>
<evidence type="ECO:0000256" key="3">
    <source>
        <dbReference type="ARBA" id="ARBA00013368"/>
    </source>
</evidence>
<protein>
    <recommendedName>
        <fullName evidence="3">Nuclease SbcCD subunit C</fullName>
    </recommendedName>
</protein>
<sequence>MSKIISLTTTNYKRARHAQIIPDPNGNLVIVAGKNGQGKSSILDSITAALGGVNAKTTPRPIRDGEDKAEIVLETEDLIVTRTFTPSGSRLTVKSTDGATFSKGQAKLDDLIGKLSLDPLAFTQLSDRAQLEALLELVELPFSPDALEAERKSVFDQRSDVNRRVKELAGQMAGLQTFPADLPADEVSVSDLLAQYRAGSDLISGHRDAKAAVGRWEASVRDVQAQIEALQGELAENTASLHAAIVNVSDIESQPQPDLEGIQARIDNAESTNRQVRDFKAARVVASNHKAAADESAGLTAELETIAQTKAEGLAAAKFPVDGLGFDDDGVTYQGVPFKQASSAEQIRVSLAMAIALNPGLRVIRIADGSLLDSDSLELIRDQAAEHDFQIWIEMVGDRDDAYVIEDGEVAA</sequence>
<proteinExistence type="inferred from homology"/>
<dbReference type="OrthoDB" id="9791904at2"/>
<evidence type="ECO:0000313" key="7">
    <source>
        <dbReference type="Proteomes" id="UP000323856"/>
    </source>
</evidence>
<comment type="caution">
    <text evidence="6">The sequence shown here is derived from an EMBL/GenBank/DDBJ whole genome shotgun (WGS) entry which is preliminary data.</text>
</comment>
<dbReference type="Proteomes" id="UP000323856">
    <property type="component" value="Unassembled WGS sequence"/>
</dbReference>
<evidence type="ECO:0000256" key="2">
    <source>
        <dbReference type="ARBA" id="ARBA00011322"/>
    </source>
</evidence>
<dbReference type="GO" id="GO:0016887">
    <property type="term" value="F:ATP hydrolysis activity"/>
    <property type="evidence" value="ECO:0007669"/>
    <property type="project" value="InterPro"/>
</dbReference>
<dbReference type="PANTHER" id="PTHR32114">
    <property type="entry name" value="ABC TRANSPORTER ABCH.3"/>
    <property type="match status" value="1"/>
</dbReference>
<evidence type="ECO:0000313" key="6">
    <source>
        <dbReference type="EMBL" id="KAA0979921.1"/>
    </source>
</evidence>
<evidence type="ECO:0000256" key="4">
    <source>
        <dbReference type="SAM" id="Coils"/>
    </source>
</evidence>
<feature type="coiled-coil region" evidence="4">
    <location>
        <begin position="213"/>
        <end position="240"/>
    </location>
</feature>
<accession>A0A5B0EPZ5</accession>
<dbReference type="SUPFAM" id="SSF52540">
    <property type="entry name" value="P-loop containing nucleoside triphosphate hydrolases"/>
    <property type="match status" value="1"/>
</dbReference>
<comment type="similarity">
    <text evidence="1">Belongs to the SMC family. SbcC subfamily.</text>
</comment>
<dbReference type="AlphaFoldDB" id="A0A5B0EPZ5"/>
<dbReference type="InterPro" id="IPR027417">
    <property type="entry name" value="P-loop_NTPase"/>
</dbReference>
<dbReference type="GO" id="GO:0006302">
    <property type="term" value="P:double-strand break repair"/>
    <property type="evidence" value="ECO:0007669"/>
    <property type="project" value="InterPro"/>
</dbReference>
<gene>
    <name evidence="6" type="ORF">FQ154_01810</name>
</gene>
<feature type="domain" description="Rad50/SbcC-type AAA" evidence="5">
    <location>
        <begin position="11"/>
        <end position="118"/>
    </location>
</feature>
<dbReference type="RefSeq" id="WP_149618467.1">
    <property type="nucleotide sequence ID" value="NZ_VOBL01000001.1"/>
</dbReference>
<evidence type="ECO:0000259" key="5">
    <source>
        <dbReference type="Pfam" id="PF13476"/>
    </source>
</evidence>
<organism evidence="6 7">
    <name type="scientific">Paeniglutamicibacter gangotriensis</name>
    <dbReference type="NCBI Taxonomy" id="254787"/>
    <lineage>
        <taxon>Bacteria</taxon>
        <taxon>Bacillati</taxon>
        <taxon>Actinomycetota</taxon>
        <taxon>Actinomycetes</taxon>
        <taxon>Micrococcales</taxon>
        <taxon>Micrococcaceae</taxon>
        <taxon>Paeniglutamicibacter</taxon>
    </lineage>
</organism>
<name>A0A5B0EPZ5_9MICC</name>